<evidence type="ECO:0000256" key="4">
    <source>
        <dbReference type="ARBA" id="ARBA00022714"/>
    </source>
</evidence>
<feature type="binding site" evidence="15">
    <location>
        <position position="91"/>
    </location>
    <ligand>
        <name>Mg(2+)</name>
        <dbReference type="ChEBI" id="CHEBI:18420"/>
    </ligand>
</feature>
<organism evidence="19 20">
    <name type="scientific">Halapricum desulfuricans</name>
    <dbReference type="NCBI Taxonomy" id="2841257"/>
    <lineage>
        <taxon>Archaea</taxon>
        <taxon>Methanobacteriati</taxon>
        <taxon>Methanobacteriota</taxon>
        <taxon>Stenosarchaea group</taxon>
        <taxon>Halobacteria</taxon>
        <taxon>Halobacteriales</taxon>
        <taxon>Haloarculaceae</taxon>
        <taxon>Halapricum</taxon>
    </lineage>
</organism>
<gene>
    <name evidence="15 19" type="primary">ilvD</name>
    <name evidence="19" type="ORF">HSR121_0983</name>
</gene>
<evidence type="ECO:0000256" key="16">
    <source>
        <dbReference type="SAM" id="MobiDB-lite"/>
    </source>
</evidence>
<evidence type="ECO:0000256" key="5">
    <source>
        <dbReference type="ARBA" id="ARBA00022723"/>
    </source>
</evidence>
<dbReference type="HAMAP" id="MF_00012">
    <property type="entry name" value="IlvD"/>
    <property type="match status" value="1"/>
</dbReference>
<dbReference type="RefSeq" id="WP_229115138.1">
    <property type="nucleotide sequence ID" value="NZ_CP064787.1"/>
</dbReference>
<feature type="binding site" description="via carbamate group" evidence="15">
    <location>
        <position position="134"/>
    </location>
    <ligand>
        <name>Mg(2+)</name>
        <dbReference type="ChEBI" id="CHEBI:18420"/>
    </ligand>
</feature>
<dbReference type="GO" id="GO:0051537">
    <property type="term" value="F:2 iron, 2 sulfur cluster binding"/>
    <property type="evidence" value="ECO:0007669"/>
    <property type="project" value="UniProtKB-UniRule"/>
</dbReference>
<evidence type="ECO:0000256" key="11">
    <source>
        <dbReference type="ARBA" id="ARBA00029304"/>
    </source>
</evidence>
<dbReference type="NCBIfam" id="NF002068">
    <property type="entry name" value="PRK00911.1"/>
    <property type="match status" value="1"/>
</dbReference>
<comment type="catalytic activity">
    <reaction evidence="15">
        <text>(2R,3R)-2,3-dihydroxy-3-methylpentanoate = (S)-3-methyl-2-oxopentanoate + H2O</text>
        <dbReference type="Rhea" id="RHEA:27694"/>
        <dbReference type="ChEBI" id="CHEBI:15377"/>
        <dbReference type="ChEBI" id="CHEBI:35146"/>
        <dbReference type="ChEBI" id="CHEBI:49258"/>
        <dbReference type="EC" id="4.2.1.9"/>
    </reaction>
</comment>
<dbReference type="GO" id="GO:0000287">
    <property type="term" value="F:magnesium ion binding"/>
    <property type="evidence" value="ECO:0007669"/>
    <property type="project" value="UniProtKB-UniRule"/>
</dbReference>
<reference evidence="19" key="1">
    <citation type="submission" date="2020-11" db="EMBL/GenBank/DDBJ databases">
        <title>Carbohydrate-dependent, anaerobic sulfur respiration: A novel catabolism in halophilic archaea.</title>
        <authorList>
            <person name="Sorokin D.Y."/>
            <person name="Messina E."/>
            <person name="Smedile F."/>
            <person name="La Cono V."/>
            <person name="Hallsworth J.E."/>
            <person name="Yakimov M.M."/>
        </authorList>
    </citation>
    <scope>NUCLEOTIDE SEQUENCE</scope>
    <source>
        <strain evidence="19">HSR12-1</strain>
    </source>
</reference>
<dbReference type="EC" id="4.2.1.9" evidence="14 15"/>
<dbReference type="GO" id="GO:0009099">
    <property type="term" value="P:L-valine biosynthetic process"/>
    <property type="evidence" value="ECO:0007669"/>
    <property type="project" value="UniProtKB-UniRule"/>
</dbReference>
<evidence type="ECO:0000256" key="1">
    <source>
        <dbReference type="ARBA" id="ARBA00001946"/>
    </source>
</evidence>
<dbReference type="EMBL" id="CP064787">
    <property type="protein sequence ID" value="QSG05331.1"/>
    <property type="molecule type" value="Genomic_DNA"/>
</dbReference>
<evidence type="ECO:0000313" key="20">
    <source>
        <dbReference type="Proteomes" id="UP000663525"/>
    </source>
</evidence>
<keyword evidence="4 15" id="KW-0001">2Fe-2S</keyword>
<dbReference type="GO" id="GO:0009097">
    <property type="term" value="P:isoleucine biosynthetic process"/>
    <property type="evidence" value="ECO:0007669"/>
    <property type="project" value="UniProtKB-UniRule"/>
</dbReference>
<dbReference type="InterPro" id="IPR037237">
    <property type="entry name" value="IlvD/EDD_N"/>
</dbReference>
<dbReference type="PROSITE" id="PS00887">
    <property type="entry name" value="ILVD_EDD_2"/>
    <property type="match status" value="1"/>
</dbReference>
<evidence type="ECO:0000313" key="19">
    <source>
        <dbReference type="EMBL" id="QSG05331.1"/>
    </source>
</evidence>
<feature type="compositionally biased region" description="Basic and acidic residues" evidence="16">
    <location>
        <begin position="1"/>
        <end position="15"/>
    </location>
</feature>
<dbReference type="GO" id="GO:0004160">
    <property type="term" value="F:dihydroxy-acid dehydratase activity"/>
    <property type="evidence" value="ECO:0007669"/>
    <property type="project" value="UniProtKB-UniRule"/>
</dbReference>
<feature type="region of interest" description="Disordered" evidence="16">
    <location>
        <begin position="1"/>
        <end position="22"/>
    </location>
</feature>
<comment type="cofactor">
    <cofactor evidence="1 15">
        <name>Mg(2+)</name>
        <dbReference type="ChEBI" id="CHEBI:18420"/>
    </cofactor>
</comment>
<keyword evidence="5 15" id="KW-0479">Metal-binding</keyword>
<evidence type="ECO:0000256" key="3">
    <source>
        <dbReference type="ARBA" id="ARBA00022605"/>
    </source>
</evidence>
<evidence type="ECO:0000259" key="18">
    <source>
        <dbReference type="Pfam" id="PF24877"/>
    </source>
</evidence>
<name>A0A897MYH6_9EURY</name>
<feature type="domain" description="Dihydroxy-acid/6-phosphogluconate dehydratase N-terminal" evidence="17">
    <location>
        <begin position="45"/>
        <end position="357"/>
    </location>
</feature>
<dbReference type="InterPro" id="IPR042096">
    <property type="entry name" value="Dihydro-acid_dehy_C"/>
</dbReference>
<comment type="subunit">
    <text evidence="15">Homodimer.</text>
</comment>
<evidence type="ECO:0000256" key="12">
    <source>
        <dbReference type="ARBA" id="ARBA00029436"/>
    </source>
</evidence>
<dbReference type="FunFam" id="3.50.30.80:FF:000001">
    <property type="entry name" value="Dihydroxy-acid dehydratase"/>
    <property type="match status" value="1"/>
</dbReference>
<dbReference type="PROSITE" id="PS00886">
    <property type="entry name" value="ILVD_EDD_1"/>
    <property type="match status" value="1"/>
</dbReference>
<comment type="caution">
    <text evidence="15">Lacks conserved residue(s) required for the propagation of feature annotation.</text>
</comment>
<dbReference type="Pfam" id="PF24877">
    <property type="entry name" value="ILV_EDD_C"/>
    <property type="match status" value="1"/>
</dbReference>
<sequence length="586" mass="62428">MPDDHLTSEKDDALRSAEVTEGVDRAPHRSLFRAAGLSDEEIHNPHIGIANSWNEIVPGHVHLDELAEYVKEGVRDAGGTPLEFNTIAVDDGIAMGHEGMRSSLPSREVIADSVELMANAHQFDGIVALASCDKIVPGMLMAIARLDIPAIVVTGGHMEAGEHDGDPVDLVDVFEGVSQHAEGEMDDDELYQLECTACPGEGSCAGMFTANTMACVTETLGLSWTECATYGATDDRKRDIAYESGKRILDLVERDVRPSEFLTRESFENAVTVDLALGGSTNTMLHLPAIAQEAGLDLTLTDFEEIAERTPHLAHMSPAGPWRMEHLRDDGGLPALYHRLDDLLHLDTPTVDGRTIGGRMADRQPGGRVIRDRDDPVHEEGGLAVLRGNLAPEGSVVKAGAMDDSMRQFEGSARVYESQRAMLDAYDAGEIEQGDVVVIRYEGPKGGPGMPEMLEPTSKISGSPALSGEVALLTDGRFSGGTRGAAIGHISPEAAAGGPIALVEDGDTIRIDVDTGELTLDVSPDELRARAAEWEPPEIDASGVIERFAALATSAATGGVLEAPELAAPDIRLEESSGRAVTGDDW</sequence>
<keyword evidence="6 15" id="KW-0460">Magnesium</keyword>
<comment type="similarity">
    <text evidence="2 15">Belongs to the IlvD/Edd family.</text>
</comment>
<comment type="cofactor">
    <cofactor evidence="15">
        <name>[2Fe-2S] cluster</name>
        <dbReference type="ChEBI" id="CHEBI:190135"/>
    </cofactor>
    <text evidence="15">Binds 1 [2Fe-2S] cluster per subunit. This cluster acts as a Lewis acid cofactor.</text>
</comment>
<dbReference type="PANTHER" id="PTHR43661:SF3">
    <property type="entry name" value="D-XYLONATE DEHYDRATASE YAGF-RELATED"/>
    <property type="match status" value="1"/>
</dbReference>
<dbReference type="PANTHER" id="PTHR43661">
    <property type="entry name" value="D-XYLONATE DEHYDRATASE"/>
    <property type="match status" value="1"/>
</dbReference>
<evidence type="ECO:0000256" key="2">
    <source>
        <dbReference type="ARBA" id="ARBA00006486"/>
    </source>
</evidence>
<dbReference type="InterPro" id="IPR004404">
    <property type="entry name" value="DihydroxyA_deHydtase"/>
</dbReference>
<keyword evidence="3 15" id="KW-0028">Amino-acid biosynthesis</keyword>
<evidence type="ECO:0000256" key="15">
    <source>
        <dbReference type="HAMAP-Rule" id="MF_00012"/>
    </source>
</evidence>
<dbReference type="InterPro" id="IPR000581">
    <property type="entry name" value="ILV_EDD_N"/>
</dbReference>
<dbReference type="SUPFAM" id="SSF143975">
    <property type="entry name" value="IlvD/EDD N-terminal domain-like"/>
    <property type="match status" value="1"/>
</dbReference>
<dbReference type="AlphaFoldDB" id="A0A897MYH6"/>
<keyword evidence="7 15" id="KW-0408">Iron</keyword>
<dbReference type="Pfam" id="PF00920">
    <property type="entry name" value="ILVD_EDD_N"/>
    <property type="match status" value="1"/>
</dbReference>
<proteinExistence type="inferred from homology"/>
<evidence type="ECO:0000256" key="7">
    <source>
        <dbReference type="ARBA" id="ARBA00023004"/>
    </source>
</evidence>
<dbReference type="InterPro" id="IPR056740">
    <property type="entry name" value="ILV_EDD_C"/>
</dbReference>
<feature type="domain" description="Dihydroxy-acid/6-phosphogluconate dehydratase C-terminal" evidence="18">
    <location>
        <begin position="369"/>
        <end position="558"/>
    </location>
</feature>
<evidence type="ECO:0000256" key="13">
    <source>
        <dbReference type="ARBA" id="ARBA00029437"/>
    </source>
</evidence>
<keyword evidence="9 15" id="KW-0456">Lyase</keyword>
<evidence type="ECO:0000256" key="9">
    <source>
        <dbReference type="ARBA" id="ARBA00023239"/>
    </source>
</evidence>
<dbReference type="NCBIfam" id="TIGR00110">
    <property type="entry name" value="ilvD"/>
    <property type="match status" value="1"/>
</dbReference>
<dbReference type="GO" id="GO:0005829">
    <property type="term" value="C:cytosol"/>
    <property type="evidence" value="ECO:0007669"/>
    <property type="project" value="TreeGrafter"/>
</dbReference>
<evidence type="ECO:0000256" key="10">
    <source>
        <dbReference type="ARBA" id="ARBA00023304"/>
    </source>
</evidence>
<feature type="active site" description="Proton acceptor" evidence="15">
    <location>
        <position position="479"/>
    </location>
</feature>
<dbReference type="Proteomes" id="UP000663525">
    <property type="component" value="Chromosome"/>
</dbReference>
<comment type="pathway">
    <text evidence="12 15">Amino-acid biosynthesis; L-valine biosynthesis; L-valine from pyruvate: step 3/4.</text>
</comment>
<feature type="region of interest" description="Disordered" evidence="16">
    <location>
        <begin position="355"/>
        <end position="375"/>
    </location>
</feature>
<dbReference type="UniPathway" id="UPA00047">
    <property type="reaction ID" value="UER00057"/>
</dbReference>
<feature type="binding site" evidence="15">
    <location>
        <position position="452"/>
    </location>
    <ligand>
        <name>Mg(2+)</name>
        <dbReference type="ChEBI" id="CHEBI:18420"/>
    </ligand>
</feature>
<feature type="modified residue" description="N6-carboxylysine" evidence="15">
    <location>
        <position position="134"/>
    </location>
</feature>
<dbReference type="Gene3D" id="3.50.30.80">
    <property type="entry name" value="IlvD/EDD C-terminal domain-like"/>
    <property type="match status" value="1"/>
</dbReference>
<dbReference type="SUPFAM" id="SSF52016">
    <property type="entry name" value="LeuD/IlvD-like"/>
    <property type="match status" value="1"/>
</dbReference>
<dbReference type="InterPro" id="IPR020558">
    <property type="entry name" value="DiOHA_6PGluconate_deHydtase_CS"/>
</dbReference>
<accession>A0A897MYH6</accession>
<dbReference type="GeneID" id="68854612"/>
<keyword evidence="10 15" id="KW-0100">Branched-chain amino acid biosynthesis</keyword>
<comment type="function">
    <text evidence="15">Functions in the biosynthesis of branched-chain amino acids. Catalyzes the dehydration of (2R,3R)-2,3-dihydroxy-3-methylpentanoate (2,3-dihydroxy-3-methylvalerate) into 2-oxo-3-methylpentanoate (2-oxo-3-methylvalerate) and of (2R)-2,3-dihydroxy-3-methylbutanoate (2,3-dihydroxyisovalerate) into 2-oxo-3-methylbutanoate (2-oxoisovalerate), the penultimate precursor to L-isoleucine and L-valine, respectively.</text>
</comment>
<evidence type="ECO:0000256" key="6">
    <source>
        <dbReference type="ARBA" id="ARBA00022842"/>
    </source>
</evidence>
<dbReference type="UniPathway" id="UPA00049">
    <property type="reaction ID" value="UER00061"/>
</dbReference>
<evidence type="ECO:0000256" key="14">
    <source>
        <dbReference type="ARBA" id="ARBA00029490"/>
    </source>
</evidence>
<feature type="binding site" evidence="15">
    <location>
        <position position="133"/>
    </location>
    <ligand>
        <name>Mg(2+)</name>
        <dbReference type="ChEBI" id="CHEBI:18420"/>
    </ligand>
</feature>
<comment type="pathway">
    <text evidence="13 15">Amino-acid biosynthesis; L-isoleucine biosynthesis; L-isoleucine from 2-oxobutanoate: step 3/4.</text>
</comment>
<evidence type="ECO:0000259" key="17">
    <source>
        <dbReference type="Pfam" id="PF00920"/>
    </source>
</evidence>
<evidence type="ECO:0000256" key="8">
    <source>
        <dbReference type="ARBA" id="ARBA00023014"/>
    </source>
</evidence>
<protein>
    <recommendedName>
        <fullName evidence="14 15">Dihydroxy-acid dehydratase</fullName>
        <shortName evidence="15">DAD</shortName>
        <ecNumber evidence="14 15">4.2.1.9</ecNumber>
    </recommendedName>
</protein>
<keyword evidence="8 15" id="KW-0411">Iron-sulfur</keyword>
<comment type="catalytic activity">
    <reaction evidence="11">
        <text>(2R)-2,3-dihydroxy-3-methylbutanoate = 3-methyl-2-oxobutanoate + H2O</text>
        <dbReference type="Rhea" id="RHEA:24809"/>
        <dbReference type="ChEBI" id="CHEBI:11851"/>
        <dbReference type="ChEBI" id="CHEBI:15377"/>
        <dbReference type="ChEBI" id="CHEBI:49072"/>
        <dbReference type="EC" id="4.2.1.9"/>
    </reaction>
    <physiologicalReaction direction="left-to-right" evidence="11">
        <dbReference type="Rhea" id="RHEA:24810"/>
    </physiologicalReaction>
</comment>